<evidence type="ECO:0000313" key="2">
    <source>
        <dbReference type="Proteomes" id="UP000886725"/>
    </source>
</evidence>
<proteinExistence type="predicted"/>
<organism evidence="1 2">
    <name type="scientific">Candidatus Faecenecus gallistercoris</name>
    <dbReference type="NCBI Taxonomy" id="2840793"/>
    <lineage>
        <taxon>Bacteria</taxon>
        <taxon>Bacillati</taxon>
        <taxon>Bacillota</taxon>
        <taxon>Bacillota incertae sedis</taxon>
        <taxon>Candidatus Faecenecus</taxon>
    </lineage>
</organism>
<gene>
    <name evidence="1" type="ORF">IAC85_02775</name>
</gene>
<evidence type="ECO:0000313" key="1">
    <source>
        <dbReference type="EMBL" id="HIQ64643.1"/>
    </source>
</evidence>
<reference evidence="1" key="2">
    <citation type="journal article" date="2021" name="PeerJ">
        <title>Extensive microbial diversity within the chicken gut microbiome revealed by metagenomics and culture.</title>
        <authorList>
            <person name="Gilroy R."/>
            <person name="Ravi A."/>
            <person name="Getino M."/>
            <person name="Pursley I."/>
            <person name="Horton D.L."/>
            <person name="Alikhan N.F."/>
            <person name="Baker D."/>
            <person name="Gharbi K."/>
            <person name="Hall N."/>
            <person name="Watson M."/>
            <person name="Adriaenssens E.M."/>
            <person name="Foster-Nyarko E."/>
            <person name="Jarju S."/>
            <person name="Secka A."/>
            <person name="Antonio M."/>
            <person name="Oren A."/>
            <person name="Chaudhuri R.R."/>
            <person name="La Ragione R."/>
            <person name="Hildebrand F."/>
            <person name="Pallen M.J."/>
        </authorList>
    </citation>
    <scope>NUCLEOTIDE SEQUENCE</scope>
    <source>
        <strain evidence="1">CHK165-10780</strain>
    </source>
</reference>
<reference evidence="1" key="1">
    <citation type="submission" date="2020-10" db="EMBL/GenBank/DDBJ databases">
        <authorList>
            <person name="Gilroy R."/>
        </authorList>
    </citation>
    <scope>NUCLEOTIDE SEQUENCE</scope>
    <source>
        <strain evidence="1">CHK165-10780</strain>
    </source>
</reference>
<dbReference type="AlphaFoldDB" id="A0A9D0YZ76"/>
<protein>
    <submittedName>
        <fullName evidence="1">Uncharacterized protein</fullName>
    </submittedName>
</protein>
<dbReference type="EMBL" id="DVFU01000056">
    <property type="protein sequence ID" value="HIQ64643.1"/>
    <property type="molecule type" value="Genomic_DNA"/>
</dbReference>
<sequence length="309" mass="37279">MQHNYESDLIRVNLYLQKMYQQILNQKIEESRKNIDENEVIAAKTEISEWLSEEYQKRPAEIGALISVMALECYNYSYDDEDDEIVSLMRECESRQDFLDAVWDNMDILYVLIEHEIDVYEPKGYNYHFTDDILKTSEGREMYEKFHPNYQKEMAYDGFWLRHHDSKSFEVINYPIHNFIEFYLTMMTTLDLFEDSDESCLVVSDILETIHHKEAPLADQILKEMLKYYYTLVKTDKIFQKGKSVQTFTRFLEKSSRTEIIDEMWQDDNARYELVQCFASRYRIGLYPETDNQSVKQFCKKMDEKNRRR</sequence>
<accession>A0A9D0YZ76</accession>
<comment type="caution">
    <text evidence="1">The sequence shown here is derived from an EMBL/GenBank/DDBJ whole genome shotgun (WGS) entry which is preliminary data.</text>
</comment>
<name>A0A9D0YZ76_9FIRM</name>
<dbReference type="Proteomes" id="UP000886725">
    <property type="component" value="Unassembled WGS sequence"/>
</dbReference>